<dbReference type="Pfam" id="PF01590">
    <property type="entry name" value="GAF"/>
    <property type="match status" value="1"/>
</dbReference>
<comment type="caution">
    <text evidence="2">The sequence shown here is derived from an EMBL/GenBank/DDBJ whole genome shotgun (WGS) entry which is preliminary data.</text>
</comment>
<evidence type="ECO:0000313" key="2">
    <source>
        <dbReference type="EMBL" id="MDS1270333.1"/>
    </source>
</evidence>
<dbReference type="InterPro" id="IPR029016">
    <property type="entry name" value="GAF-like_dom_sf"/>
</dbReference>
<gene>
    <name evidence="2" type="ORF">RIF23_08500</name>
</gene>
<dbReference type="Gene3D" id="3.30.450.40">
    <property type="match status" value="1"/>
</dbReference>
<sequence>MSEREVARMREEALSGGAAGEVRTPVRASWLRARRRGLAADGYVPPVPLGATEVAARQRDHPLATVWPEIQAGMSGANRETGGLLFVSDANGHLLWVAGATPAMQVAERVHLVPGALWSDHAAGTSGVGMALALGRPFQVVGAEHYLSAATGYTCTAAPIHDPVTGEVLGSVDHTCPSGTAGPMSMSLVRSVARLAESHLHTEYLARVAETRERYAHRLSTRLGGHAALVDATGVVAHASPLGWLPPRIAPVTEHTQVLEDGRPVTVEPLAVGGPYLVIADGAAEDYGRLEVLGRHRGRLTLSGATHELSPRHSEIVTLLLGHHDGFSAAELCRAVYGNHGKLTTIRGELARLRALLGPRLRAEPYRITGEFTVDFRELEQELRNPDTSVGRLLDDYPGPLLPRSTAPGVHRIRSRLHERLGNRVLSSGDPDAVARWRSLSATLAPWIDLDSALRDDEV</sequence>
<dbReference type="InterPro" id="IPR003018">
    <property type="entry name" value="GAF"/>
</dbReference>
<dbReference type="EMBL" id="JAVLVT010000003">
    <property type="protein sequence ID" value="MDS1270333.1"/>
    <property type="molecule type" value="Genomic_DNA"/>
</dbReference>
<dbReference type="Proteomes" id="UP001250214">
    <property type="component" value="Unassembled WGS sequence"/>
</dbReference>
<dbReference type="RefSeq" id="WP_310911851.1">
    <property type="nucleotide sequence ID" value="NZ_JAVLVT010000003.1"/>
</dbReference>
<reference evidence="3" key="1">
    <citation type="submission" date="2023-07" db="EMBL/GenBank/DDBJ databases">
        <title>Novel species in the genus Lipingzhangella isolated from Sambhar Salt Lake.</title>
        <authorList>
            <person name="Jiya N."/>
            <person name="Kajale S."/>
            <person name="Sharma A."/>
        </authorList>
    </citation>
    <scope>NUCLEOTIDE SEQUENCE [LARGE SCALE GENOMIC DNA]</scope>
    <source>
        <strain evidence="3">LS1_29</strain>
    </source>
</reference>
<name>A0ABU2H4W1_9ACTN</name>
<feature type="domain" description="GAF" evidence="1">
    <location>
        <begin position="85"/>
        <end position="198"/>
    </location>
</feature>
<organism evidence="2 3">
    <name type="scientific">Lipingzhangella rawalii</name>
    <dbReference type="NCBI Taxonomy" id="2055835"/>
    <lineage>
        <taxon>Bacteria</taxon>
        <taxon>Bacillati</taxon>
        <taxon>Actinomycetota</taxon>
        <taxon>Actinomycetes</taxon>
        <taxon>Streptosporangiales</taxon>
        <taxon>Nocardiopsidaceae</taxon>
        <taxon>Lipingzhangella</taxon>
    </lineage>
</organism>
<accession>A0ABU2H4W1</accession>
<keyword evidence="3" id="KW-1185">Reference proteome</keyword>
<protein>
    <recommendedName>
        <fullName evidence="1">GAF domain-containing protein</fullName>
    </recommendedName>
</protein>
<evidence type="ECO:0000313" key="3">
    <source>
        <dbReference type="Proteomes" id="UP001250214"/>
    </source>
</evidence>
<proteinExistence type="predicted"/>
<evidence type="ECO:0000259" key="1">
    <source>
        <dbReference type="Pfam" id="PF01590"/>
    </source>
</evidence>